<feature type="compositionally biased region" description="Polar residues" evidence="1">
    <location>
        <begin position="143"/>
        <end position="152"/>
    </location>
</feature>
<dbReference type="Proteomes" id="UP000566819">
    <property type="component" value="Unassembled WGS sequence"/>
</dbReference>
<organism evidence="2 3">
    <name type="scientific">Cudoniella acicularis</name>
    <dbReference type="NCBI Taxonomy" id="354080"/>
    <lineage>
        <taxon>Eukaryota</taxon>
        <taxon>Fungi</taxon>
        <taxon>Dikarya</taxon>
        <taxon>Ascomycota</taxon>
        <taxon>Pezizomycotina</taxon>
        <taxon>Leotiomycetes</taxon>
        <taxon>Helotiales</taxon>
        <taxon>Tricladiaceae</taxon>
        <taxon>Cudoniella</taxon>
    </lineage>
</organism>
<accession>A0A8H4RMK4</accession>
<dbReference type="EMBL" id="JAAMPI010000320">
    <property type="protein sequence ID" value="KAF4632747.1"/>
    <property type="molecule type" value="Genomic_DNA"/>
</dbReference>
<protein>
    <submittedName>
        <fullName evidence="2">Uncharacterized protein</fullName>
    </submittedName>
</protein>
<gene>
    <name evidence="2" type="ORF">G7Y89_g5378</name>
</gene>
<evidence type="ECO:0000313" key="3">
    <source>
        <dbReference type="Proteomes" id="UP000566819"/>
    </source>
</evidence>
<name>A0A8H4RMK4_9HELO</name>
<evidence type="ECO:0000313" key="2">
    <source>
        <dbReference type="EMBL" id="KAF4632747.1"/>
    </source>
</evidence>
<evidence type="ECO:0000256" key="1">
    <source>
        <dbReference type="SAM" id="MobiDB-lite"/>
    </source>
</evidence>
<proteinExistence type="predicted"/>
<dbReference type="AlphaFoldDB" id="A0A8H4RMK4"/>
<feature type="compositionally biased region" description="Basic and acidic residues" evidence="1">
    <location>
        <begin position="153"/>
        <end position="162"/>
    </location>
</feature>
<sequence length="342" mass="39547">MKISDIIPLRDGVYEMEEGVGDRKLRDGDLAKLLFGGIAAAFTPQSFPENDEVFLPSSLEEDKLMTLFASYDGSYEDDQGKRQYLFSTVLKVVQSMKEGQKVLIIEEEALDKLLTEGPRGKRMWVVKMVDIFKGHRRAAESANGGQQSYNHTLDSDRGRLENHGTNGENHTSDQRRRGQSPVSLAFFKTQTFDLLLKLWVPRLCPKMMNDDVRKALEETHYQLLIRDHQLLYIGSWLFQSTESDIWEFYRFTFHEKLETERHNLFNSIQRMIDMIEEEFRASQHQSVGHYRQVASDALKELQDDQKLPKGTQSKLKGIIEYEEKRLNSEDSLGLECLADLKV</sequence>
<keyword evidence="3" id="KW-1185">Reference proteome</keyword>
<reference evidence="2 3" key="1">
    <citation type="submission" date="2020-03" db="EMBL/GenBank/DDBJ databases">
        <title>Draft Genome Sequence of Cudoniella acicularis.</title>
        <authorList>
            <person name="Buettner E."/>
            <person name="Kellner H."/>
        </authorList>
    </citation>
    <scope>NUCLEOTIDE SEQUENCE [LARGE SCALE GENOMIC DNA]</scope>
    <source>
        <strain evidence="2 3">DSM 108380</strain>
    </source>
</reference>
<dbReference type="OrthoDB" id="3510799at2759"/>
<comment type="caution">
    <text evidence="2">The sequence shown here is derived from an EMBL/GenBank/DDBJ whole genome shotgun (WGS) entry which is preliminary data.</text>
</comment>
<feature type="region of interest" description="Disordered" evidence="1">
    <location>
        <begin position="138"/>
        <end position="177"/>
    </location>
</feature>